<feature type="region of interest" description="Disordered" evidence="5">
    <location>
        <begin position="372"/>
        <end position="400"/>
    </location>
</feature>
<accession>A0ABP0NK72</accession>
<evidence type="ECO:0000256" key="1">
    <source>
        <dbReference type="ARBA" id="ARBA00004141"/>
    </source>
</evidence>
<keyword evidence="2 6" id="KW-0812">Transmembrane</keyword>
<feature type="transmembrane region" description="Helical" evidence="6">
    <location>
        <begin position="191"/>
        <end position="208"/>
    </location>
</feature>
<evidence type="ECO:0000256" key="6">
    <source>
        <dbReference type="SAM" id="Phobius"/>
    </source>
</evidence>
<dbReference type="PANTHER" id="PTHR31102:SF1">
    <property type="entry name" value="CATION_H+ EXCHANGER DOMAIN-CONTAINING PROTEIN"/>
    <property type="match status" value="1"/>
</dbReference>
<evidence type="ECO:0000256" key="2">
    <source>
        <dbReference type="ARBA" id="ARBA00022692"/>
    </source>
</evidence>
<feature type="compositionally biased region" description="Basic and acidic residues" evidence="5">
    <location>
        <begin position="372"/>
        <end position="386"/>
    </location>
</feature>
<gene>
    <name evidence="8" type="ORF">CCMP2556_LOCUS30908</name>
</gene>
<dbReference type="InterPro" id="IPR051843">
    <property type="entry name" value="CPA1_transporter"/>
</dbReference>
<name>A0ABP0NK72_9DINO</name>
<dbReference type="EMBL" id="CAXAMN010021735">
    <property type="protein sequence ID" value="CAK9062859.1"/>
    <property type="molecule type" value="Genomic_DNA"/>
</dbReference>
<proteinExistence type="predicted"/>
<reference evidence="8 9" key="1">
    <citation type="submission" date="2024-02" db="EMBL/GenBank/DDBJ databases">
        <authorList>
            <person name="Chen Y."/>
            <person name="Shah S."/>
            <person name="Dougan E. K."/>
            <person name="Thang M."/>
            <person name="Chan C."/>
        </authorList>
    </citation>
    <scope>NUCLEOTIDE SEQUENCE [LARGE SCALE GENOMIC DNA]</scope>
</reference>
<feature type="transmembrane region" description="Helical" evidence="6">
    <location>
        <begin position="85"/>
        <end position="108"/>
    </location>
</feature>
<evidence type="ECO:0000313" key="8">
    <source>
        <dbReference type="EMBL" id="CAK9062859.1"/>
    </source>
</evidence>
<evidence type="ECO:0000256" key="4">
    <source>
        <dbReference type="ARBA" id="ARBA00023136"/>
    </source>
</evidence>
<keyword evidence="9" id="KW-1185">Reference proteome</keyword>
<feature type="domain" description="Cation/H+ exchanger transmembrane" evidence="7">
    <location>
        <begin position="25"/>
        <end position="353"/>
    </location>
</feature>
<sequence>MLIMGFLLRNLPVVGEQIGSQVDPAWSSALRLGALTLILTRAGLAMDLDALRRLRFVVLRLAALPCLSEAATAGLLASWLLDFPIWWAAMLGFVVAAISPAVVVPSLLQLQEQGYGVTAGIPTMVVAAAPLDDVLSIAGFGICLGSNFAETSWLSYARAPLELVLGLGTGLIGSALLVVLTPSSDEEAFELRLLLLLGAGLATAFGLREVGFSGASALAVLVLGAGCARGWGAAAKPVSSSIADLWTRLAQPLLFSLVGASVVVEALDAETVAAGLLIIFLGGLVRFGAVFVALSFRRMKYQEKFFTALAWTPKATVQAAIGALALDEATTLTEQRFGRQLLAVAVLCILVTAPPGAALIAVLGPRLLEKAKDPDLEDAGPDKADDAVPAETMPGEPESK</sequence>
<keyword evidence="4 6" id="KW-0472">Membrane</keyword>
<evidence type="ECO:0000256" key="3">
    <source>
        <dbReference type="ARBA" id="ARBA00022989"/>
    </source>
</evidence>
<feature type="transmembrane region" description="Helical" evidence="6">
    <location>
        <begin position="214"/>
        <end position="233"/>
    </location>
</feature>
<protein>
    <recommendedName>
        <fullName evidence="7">Cation/H+ exchanger transmembrane domain-containing protein</fullName>
    </recommendedName>
</protein>
<feature type="transmembrane region" description="Helical" evidence="6">
    <location>
        <begin position="245"/>
        <end position="267"/>
    </location>
</feature>
<feature type="transmembrane region" description="Helical" evidence="6">
    <location>
        <begin position="161"/>
        <end position="179"/>
    </location>
</feature>
<dbReference type="PANTHER" id="PTHR31102">
    <property type="match status" value="1"/>
</dbReference>
<dbReference type="InterPro" id="IPR006153">
    <property type="entry name" value="Cation/H_exchanger_TM"/>
</dbReference>
<feature type="transmembrane region" description="Helical" evidence="6">
    <location>
        <begin position="273"/>
        <end position="296"/>
    </location>
</feature>
<feature type="transmembrane region" description="Helical" evidence="6">
    <location>
        <begin position="341"/>
        <end position="363"/>
    </location>
</feature>
<evidence type="ECO:0000313" key="9">
    <source>
        <dbReference type="Proteomes" id="UP001642484"/>
    </source>
</evidence>
<comment type="subcellular location">
    <subcellularLocation>
        <location evidence="1">Membrane</location>
        <topology evidence="1">Multi-pass membrane protein</topology>
    </subcellularLocation>
</comment>
<feature type="transmembrane region" description="Helical" evidence="6">
    <location>
        <begin position="56"/>
        <end position="79"/>
    </location>
</feature>
<feature type="transmembrane region" description="Helical" evidence="6">
    <location>
        <begin position="120"/>
        <end position="149"/>
    </location>
</feature>
<dbReference type="Pfam" id="PF00999">
    <property type="entry name" value="Na_H_Exchanger"/>
    <property type="match status" value="1"/>
</dbReference>
<organism evidence="8 9">
    <name type="scientific">Durusdinium trenchii</name>
    <dbReference type="NCBI Taxonomy" id="1381693"/>
    <lineage>
        <taxon>Eukaryota</taxon>
        <taxon>Sar</taxon>
        <taxon>Alveolata</taxon>
        <taxon>Dinophyceae</taxon>
        <taxon>Suessiales</taxon>
        <taxon>Symbiodiniaceae</taxon>
        <taxon>Durusdinium</taxon>
    </lineage>
</organism>
<evidence type="ECO:0000256" key="5">
    <source>
        <dbReference type="SAM" id="MobiDB-lite"/>
    </source>
</evidence>
<keyword evidence="3 6" id="KW-1133">Transmembrane helix</keyword>
<comment type="caution">
    <text evidence="8">The sequence shown here is derived from an EMBL/GenBank/DDBJ whole genome shotgun (WGS) entry which is preliminary data.</text>
</comment>
<evidence type="ECO:0000259" key="7">
    <source>
        <dbReference type="Pfam" id="PF00999"/>
    </source>
</evidence>
<dbReference type="Proteomes" id="UP001642484">
    <property type="component" value="Unassembled WGS sequence"/>
</dbReference>